<dbReference type="InterPro" id="IPR036928">
    <property type="entry name" value="AS_sf"/>
</dbReference>
<evidence type="ECO:0000259" key="3">
    <source>
        <dbReference type="Pfam" id="PF26053"/>
    </source>
</evidence>
<protein>
    <recommendedName>
        <fullName evidence="6">Amidase domain-containing protein</fullName>
    </recommendedName>
</protein>
<dbReference type="InterPro" id="IPR058329">
    <property type="entry name" value="Arp1_N"/>
</dbReference>
<dbReference type="Gene3D" id="3.90.1300.10">
    <property type="entry name" value="Amidase signature (AS) domain"/>
    <property type="match status" value="1"/>
</dbReference>
<organism evidence="4 5">
    <name type="scientific">Cudoniella acicularis</name>
    <dbReference type="NCBI Taxonomy" id="354080"/>
    <lineage>
        <taxon>Eukaryota</taxon>
        <taxon>Fungi</taxon>
        <taxon>Dikarya</taxon>
        <taxon>Ascomycota</taxon>
        <taxon>Pezizomycotina</taxon>
        <taxon>Leotiomycetes</taxon>
        <taxon>Helotiales</taxon>
        <taxon>Tricladiaceae</taxon>
        <taxon>Cudoniella</taxon>
    </lineage>
</organism>
<sequence>MFSNLPKSCFAALAVAVVANGLSTKSGTILNVNGIYYYVPAVPVSSLGTSYDELKTATTPGEDLILMTVMTGDFTTFDSSALESEVASYTASDDFFNVAFLQAVYLISTTPSELHTSLTSTLSAYGNKLFMIPTGPYFVSAYTGDIYQAWRLYSNYEGAFTEGTYESASGNFSTLSAAITIRPGIKNIYDVAGTRRGCGNRAYFNLYPEKNDTAPAVQKPVDAGAIIVGKMKTSQFANGEMATADWIDYHSPFNARGDGYSDLSFSSGPGAGIGAYSWLDIALGSDTGGSIRNPAQVNGCYGNRPTHALVTLDNVMPLSPLMDAVGFLTRDATLWEAASEALYTTNLSTFTTYPKTLYTTLFPTDATTEAETILLSILSKLEACLGVNSSPRLQFHVGKFHPSKRNCCTGSLLPPRFDLPNSHL</sequence>
<keyword evidence="1" id="KW-0732">Signal</keyword>
<proteinExistence type="predicted"/>
<keyword evidence="5" id="KW-1185">Reference proteome</keyword>
<gene>
    <name evidence="4" type="ORF">G7Y89_g11275</name>
</gene>
<dbReference type="AlphaFoldDB" id="A0A8H4RB68"/>
<dbReference type="Pfam" id="PF26053">
    <property type="entry name" value="DUF8016"/>
    <property type="match status" value="1"/>
</dbReference>
<dbReference type="EMBL" id="JAAMPI010001067">
    <property type="protein sequence ID" value="KAF4626882.1"/>
    <property type="molecule type" value="Genomic_DNA"/>
</dbReference>
<evidence type="ECO:0000259" key="2">
    <source>
        <dbReference type="Pfam" id="PF01425"/>
    </source>
</evidence>
<dbReference type="OrthoDB" id="3561544at2759"/>
<evidence type="ECO:0000313" key="4">
    <source>
        <dbReference type="EMBL" id="KAF4626882.1"/>
    </source>
</evidence>
<dbReference type="PANTHER" id="PTHR46310">
    <property type="entry name" value="AMIDASE 1"/>
    <property type="match status" value="1"/>
</dbReference>
<dbReference type="InterPro" id="IPR023631">
    <property type="entry name" value="Amidase_dom"/>
</dbReference>
<feature type="signal peptide" evidence="1">
    <location>
        <begin position="1"/>
        <end position="21"/>
    </location>
</feature>
<evidence type="ECO:0008006" key="6">
    <source>
        <dbReference type="Google" id="ProtNLM"/>
    </source>
</evidence>
<feature type="domain" description="Scytalone dehydratase-like protein Arp1 N-terminal" evidence="3">
    <location>
        <begin position="55"/>
        <end position="132"/>
    </location>
</feature>
<dbReference type="PANTHER" id="PTHR46310:SF7">
    <property type="entry name" value="AMIDASE 1"/>
    <property type="match status" value="1"/>
</dbReference>
<feature type="domain" description="Amidase" evidence="2">
    <location>
        <begin position="185"/>
        <end position="337"/>
    </location>
</feature>
<dbReference type="Pfam" id="PF01425">
    <property type="entry name" value="Amidase"/>
    <property type="match status" value="1"/>
</dbReference>
<dbReference type="SUPFAM" id="SSF75304">
    <property type="entry name" value="Amidase signature (AS) enzymes"/>
    <property type="match status" value="1"/>
</dbReference>
<accession>A0A8H4RB68</accession>
<dbReference type="Proteomes" id="UP000566819">
    <property type="component" value="Unassembled WGS sequence"/>
</dbReference>
<reference evidence="4 5" key="1">
    <citation type="submission" date="2020-03" db="EMBL/GenBank/DDBJ databases">
        <title>Draft Genome Sequence of Cudoniella acicularis.</title>
        <authorList>
            <person name="Buettner E."/>
            <person name="Kellner H."/>
        </authorList>
    </citation>
    <scope>NUCLEOTIDE SEQUENCE [LARGE SCALE GENOMIC DNA]</scope>
    <source>
        <strain evidence="4 5">DSM 108380</strain>
    </source>
</reference>
<evidence type="ECO:0000256" key="1">
    <source>
        <dbReference type="SAM" id="SignalP"/>
    </source>
</evidence>
<comment type="caution">
    <text evidence="4">The sequence shown here is derived from an EMBL/GenBank/DDBJ whole genome shotgun (WGS) entry which is preliminary data.</text>
</comment>
<name>A0A8H4RB68_9HELO</name>
<feature type="chain" id="PRO_5034777672" description="Amidase domain-containing protein" evidence="1">
    <location>
        <begin position="22"/>
        <end position="424"/>
    </location>
</feature>
<evidence type="ECO:0000313" key="5">
    <source>
        <dbReference type="Proteomes" id="UP000566819"/>
    </source>
</evidence>